<evidence type="ECO:0000313" key="2">
    <source>
        <dbReference type="EnsemblMetazoa" id="tetur32g00540.1"/>
    </source>
</evidence>
<organism evidence="2 3">
    <name type="scientific">Tetranychus urticae</name>
    <name type="common">Two-spotted spider mite</name>
    <dbReference type="NCBI Taxonomy" id="32264"/>
    <lineage>
        <taxon>Eukaryota</taxon>
        <taxon>Metazoa</taxon>
        <taxon>Ecdysozoa</taxon>
        <taxon>Arthropoda</taxon>
        <taxon>Chelicerata</taxon>
        <taxon>Arachnida</taxon>
        <taxon>Acari</taxon>
        <taxon>Acariformes</taxon>
        <taxon>Trombidiformes</taxon>
        <taxon>Prostigmata</taxon>
        <taxon>Eleutherengona</taxon>
        <taxon>Raphignathae</taxon>
        <taxon>Tetranychoidea</taxon>
        <taxon>Tetranychidae</taxon>
        <taxon>Tetranychus</taxon>
    </lineage>
</organism>
<evidence type="ECO:0000256" key="1">
    <source>
        <dbReference type="SAM" id="MobiDB-lite"/>
    </source>
</evidence>
<proteinExistence type="predicted"/>
<dbReference type="Proteomes" id="UP000015104">
    <property type="component" value="Unassembled WGS sequence"/>
</dbReference>
<sequence length="394" mass="44488">MNEKIPLKNFKVLHEIQLHRYQSCLPHALDELILTSLWFTLIVGSTEWDDNRDDGQNKKIHSTATLSPPVEPIFDSSPCYLNLFEDEIVKAIRSGNGFSESVRCHQLDTQCHCCLRRQLNRNELDNLYRSISTSINRKPKSSDKLCKVLNCDDYQVKAIRSLADPNGECHPHGNGDCECCVKPNRRNDQNRSTSTSQFNGLNNGSLSLTNNTNNYHYNPLDLDSSSPNLFDVDCLHHLCNGAQVKAIKRLPSQVITCIKVGNSDNCKCCFNSSLSIFERVKYEIELTEINNRQTANPKASSPTSSYPPSLSRLSPSVNRQSPPSESFIDSLERNLDCSLHHCQSDLVPLVRSVPTHVVHCKPVNGYFNTNRCRCCIDSSLTGLDLRNILRFFNL</sequence>
<protein>
    <submittedName>
        <fullName evidence="2">Uncharacterized protein</fullName>
    </submittedName>
</protein>
<dbReference type="EnsemblMetazoa" id="tetur32g00540.1">
    <property type="protein sequence ID" value="tetur32g00540.1"/>
    <property type="gene ID" value="tetur32g00540"/>
</dbReference>
<evidence type="ECO:0000313" key="3">
    <source>
        <dbReference type="Proteomes" id="UP000015104"/>
    </source>
</evidence>
<feature type="region of interest" description="Disordered" evidence="1">
    <location>
        <begin position="292"/>
        <end position="326"/>
    </location>
</feature>
<keyword evidence="3" id="KW-1185">Reference proteome</keyword>
<feature type="compositionally biased region" description="Low complexity" evidence="1">
    <location>
        <begin position="300"/>
        <end position="316"/>
    </location>
</feature>
<dbReference type="AlphaFoldDB" id="T1L1R2"/>
<reference evidence="2" key="2">
    <citation type="submission" date="2015-06" db="UniProtKB">
        <authorList>
            <consortium name="EnsemblMetazoa"/>
        </authorList>
    </citation>
    <scope>IDENTIFICATION</scope>
</reference>
<dbReference type="HOGENOM" id="CLU_685746_0_0_1"/>
<name>T1L1R2_TETUR</name>
<dbReference type="EMBL" id="CAEY01000920">
    <property type="status" value="NOT_ANNOTATED_CDS"/>
    <property type="molecule type" value="Genomic_DNA"/>
</dbReference>
<accession>T1L1R2</accession>
<reference evidence="3" key="1">
    <citation type="submission" date="2011-08" db="EMBL/GenBank/DDBJ databases">
        <authorList>
            <person name="Rombauts S."/>
        </authorList>
    </citation>
    <scope>NUCLEOTIDE SEQUENCE</scope>
    <source>
        <strain evidence="3">London</strain>
    </source>
</reference>